<dbReference type="Proteomes" id="UP000235371">
    <property type="component" value="Unassembled WGS sequence"/>
</dbReference>
<organism evidence="11 12">
    <name type="scientific">Hyaloscypha bicolor E</name>
    <dbReference type="NCBI Taxonomy" id="1095630"/>
    <lineage>
        <taxon>Eukaryota</taxon>
        <taxon>Fungi</taxon>
        <taxon>Dikarya</taxon>
        <taxon>Ascomycota</taxon>
        <taxon>Pezizomycotina</taxon>
        <taxon>Leotiomycetes</taxon>
        <taxon>Helotiales</taxon>
        <taxon>Hyaloscyphaceae</taxon>
        <taxon>Hyaloscypha</taxon>
        <taxon>Hyaloscypha bicolor</taxon>
    </lineage>
</organism>
<dbReference type="CDD" id="cd22285">
    <property type="entry name" value="HD_XLF_N"/>
    <property type="match status" value="1"/>
</dbReference>
<evidence type="ECO:0000256" key="2">
    <source>
        <dbReference type="ARBA" id="ARBA00022763"/>
    </source>
</evidence>
<dbReference type="PANTHER" id="PTHR32235">
    <property type="entry name" value="NON-HOMOLOGOUS END-JOINING FACTOR 1"/>
    <property type="match status" value="1"/>
</dbReference>
<dbReference type="STRING" id="1095630.A0A2J6TEK3"/>
<feature type="compositionally biased region" description="Basic residues" evidence="8">
    <location>
        <begin position="456"/>
        <end position="470"/>
    </location>
</feature>
<keyword evidence="5" id="KW-0539">Nucleus</keyword>
<evidence type="ECO:0000256" key="7">
    <source>
        <dbReference type="ARBA" id="ARBA00044529"/>
    </source>
</evidence>
<dbReference type="InterPro" id="IPR052287">
    <property type="entry name" value="NHEJ_factor"/>
</dbReference>
<dbReference type="Pfam" id="PF09302">
    <property type="entry name" value="XLF"/>
    <property type="match status" value="1"/>
</dbReference>
<keyword evidence="3" id="KW-0238">DNA-binding</keyword>
<reference evidence="11 12" key="1">
    <citation type="submission" date="2016-04" db="EMBL/GenBank/DDBJ databases">
        <title>A degradative enzymes factory behind the ericoid mycorrhizal symbiosis.</title>
        <authorList>
            <consortium name="DOE Joint Genome Institute"/>
            <person name="Martino E."/>
            <person name="Morin E."/>
            <person name="Grelet G."/>
            <person name="Kuo A."/>
            <person name="Kohler A."/>
            <person name="Daghino S."/>
            <person name="Barry K."/>
            <person name="Choi C."/>
            <person name="Cichocki N."/>
            <person name="Clum A."/>
            <person name="Copeland A."/>
            <person name="Hainaut M."/>
            <person name="Haridas S."/>
            <person name="Labutti K."/>
            <person name="Lindquist E."/>
            <person name="Lipzen A."/>
            <person name="Khouja H.-R."/>
            <person name="Murat C."/>
            <person name="Ohm R."/>
            <person name="Olson A."/>
            <person name="Spatafora J."/>
            <person name="Veneault-Fourrey C."/>
            <person name="Henrissat B."/>
            <person name="Grigoriev I."/>
            <person name="Martin F."/>
            <person name="Perotto S."/>
        </authorList>
    </citation>
    <scope>NUCLEOTIDE SEQUENCE [LARGE SCALE GENOMIC DNA]</scope>
    <source>
        <strain evidence="11 12">E</strain>
    </source>
</reference>
<sequence>MAWKPLHLSASAGAHLPALLISEAFTAASYTVHLTDLAYIWSECLDRRDIIRRSRAEDTSIDPSDNEQLQILLEKIKLGLAGGKDTTLALTIRADADRPSLTLNINVKLPGGLAPLQWPVQLAAAPQSIMTSQFMVPLLKAQHAKTQDVASLVEVLKDKDHVIQKLLDKLEGQGTELGQIFPQAAGRIGRKVDRKSAEGRVKGLGQFDLETWQKSRNHEISRDVAALVGDMFAADSADTFGIAGSVAGSEDQESWWESIKGITINLDSGKFSTNGASGARNTPLRSKPPLRKEETIEDDAFQVQATPPHLTKSPQRAASNPVINDSTDDDGGLDAPTQRSKIPDSFPASPPQADPSPKKPKKLGAIGSKKAAAKIDPPDEEDTAGEASFPLKANTDKSTASPTPPPVYEKVIRPKKRLGQIGGKKELPPPEPEPEPERKISPPPAKTTPAPEAPKAKKGKLGQIGGRKKRAETPPPAEEAQPQVDASTSATPNRKLGAIGHRHQPPATKKEGSPSQAEESRGRASVQPEKEKTPPPRETSEERADKKRLQLKRELEEKSKAPVKKRKKF</sequence>
<accession>A0A2J6TEK3</accession>
<evidence type="ECO:0000256" key="1">
    <source>
        <dbReference type="ARBA" id="ARBA00004123"/>
    </source>
</evidence>
<dbReference type="InterPro" id="IPR015381">
    <property type="entry name" value="XLF-like_N"/>
</dbReference>
<proteinExistence type="inferred from homology"/>
<evidence type="ECO:0000256" key="5">
    <source>
        <dbReference type="ARBA" id="ARBA00023242"/>
    </source>
</evidence>
<evidence type="ECO:0000313" key="11">
    <source>
        <dbReference type="EMBL" id="PMD61464.1"/>
    </source>
</evidence>
<dbReference type="GO" id="GO:0045027">
    <property type="term" value="F:DNA end binding"/>
    <property type="evidence" value="ECO:0007669"/>
    <property type="project" value="TreeGrafter"/>
</dbReference>
<dbReference type="PANTHER" id="PTHR32235:SF1">
    <property type="entry name" value="NON-HOMOLOGOUS END-JOINING FACTOR 1"/>
    <property type="match status" value="1"/>
</dbReference>
<feature type="compositionally biased region" description="Polar residues" evidence="8">
    <location>
        <begin position="312"/>
        <end position="325"/>
    </location>
</feature>
<dbReference type="InterPro" id="IPR053829">
    <property type="entry name" value="XLF-like_CC"/>
</dbReference>
<dbReference type="GO" id="GO:0032807">
    <property type="term" value="C:DNA ligase IV complex"/>
    <property type="evidence" value="ECO:0007669"/>
    <property type="project" value="TreeGrafter"/>
</dbReference>
<keyword evidence="4" id="KW-0234">DNA repair</keyword>
<feature type="compositionally biased region" description="Basic and acidic residues" evidence="8">
    <location>
        <begin position="508"/>
        <end position="560"/>
    </location>
</feature>
<feature type="compositionally biased region" description="Polar residues" evidence="8">
    <location>
        <begin position="270"/>
        <end position="284"/>
    </location>
</feature>
<dbReference type="EMBL" id="KZ613786">
    <property type="protein sequence ID" value="PMD61464.1"/>
    <property type="molecule type" value="Genomic_DNA"/>
</dbReference>
<evidence type="ECO:0000256" key="6">
    <source>
        <dbReference type="ARBA" id="ARBA00025747"/>
    </source>
</evidence>
<gene>
    <name evidence="11" type="ORF">K444DRAFT_526936</name>
</gene>
<dbReference type="GO" id="GO:0006303">
    <property type="term" value="P:double-strand break repair via nonhomologous end joining"/>
    <property type="evidence" value="ECO:0007669"/>
    <property type="project" value="TreeGrafter"/>
</dbReference>
<dbReference type="InParanoid" id="A0A2J6TEK3"/>
<evidence type="ECO:0000259" key="9">
    <source>
        <dbReference type="Pfam" id="PF09302"/>
    </source>
</evidence>
<comment type="similarity">
    <text evidence="6">Belongs to the XRCC4-XLF family. XLF subfamily.</text>
</comment>
<feature type="domain" description="XLF-like N-terminal" evidence="9">
    <location>
        <begin position="3"/>
        <end position="123"/>
    </location>
</feature>
<dbReference type="InterPro" id="IPR038051">
    <property type="entry name" value="XRCC4-like_N_sf"/>
</dbReference>
<keyword evidence="2" id="KW-0227">DNA damage</keyword>
<dbReference type="RefSeq" id="XP_024738368.1">
    <property type="nucleotide sequence ID" value="XM_024874593.1"/>
</dbReference>
<evidence type="ECO:0000256" key="3">
    <source>
        <dbReference type="ARBA" id="ARBA00023125"/>
    </source>
</evidence>
<feature type="region of interest" description="Disordered" evidence="8">
    <location>
        <begin position="267"/>
        <end position="569"/>
    </location>
</feature>
<evidence type="ECO:0000313" key="12">
    <source>
        <dbReference type="Proteomes" id="UP000235371"/>
    </source>
</evidence>
<dbReference type="OrthoDB" id="2155935at2759"/>
<comment type="subcellular location">
    <subcellularLocation>
        <location evidence="1">Nucleus</location>
    </subcellularLocation>
</comment>
<dbReference type="Gene3D" id="2.170.210.10">
    <property type="entry name" value="DNA double-strand break repair and VJ recombination XRCC4, N-terminal"/>
    <property type="match status" value="1"/>
</dbReference>
<keyword evidence="12" id="KW-1185">Reference proteome</keyword>
<evidence type="ECO:0000256" key="8">
    <source>
        <dbReference type="SAM" id="MobiDB-lite"/>
    </source>
</evidence>
<feature type="domain" description="XLF-like coiled-coil region" evidence="10">
    <location>
        <begin position="126"/>
        <end position="178"/>
    </location>
</feature>
<evidence type="ECO:0000259" key="10">
    <source>
        <dbReference type="Pfam" id="PF21928"/>
    </source>
</evidence>
<protein>
    <recommendedName>
        <fullName evidence="7">Non-homologous end-joining factor 1</fullName>
    </recommendedName>
</protein>
<dbReference type="GeneID" id="36582673"/>
<name>A0A2J6TEK3_9HELO</name>
<evidence type="ECO:0000256" key="4">
    <source>
        <dbReference type="ARBA" id="ARBA00023204"/>
    </source>
</evidence>
<dbReference type="AlphaFoldDB" id="A0A2J6TEK3"/>
<dbReference type="Pfam" id="PF21928">
    <property type="entry name" value="XLF_CC"/>
    <property type="match status" value="1"/>
</dbReference>